<keyword evidence="4" id="KW-1185">Reference proteome</keyword>
<feature type="compositionally biased region" description="Basic and acidic residues" evidence="1">
    <location>
        <begin position="294"/>
        <end position="308"/>
    </location>
</feature>
<feature type="region of interest" description="Disordered" evidence="1">
    <location>
        <begin position="819"/>
        <end position="869"/>
    </location>
</feature>
<protein>
    <recommendedName>
        <fullName evidence="2">DUF7044 domain-containing protein</fullName>
    </recommendedName>
</protein>
<dbReference type="OrthoDB" id="9979716at2759"/>
<evidence type="ECO:0000313" key="4">
    <source>
        <dbReference type="Proteomes" id="UP000053105"/>
    </source>
</evidence>
<dbReference type="EMBL" id="KQ435798">
    <property type="protein sequence ID" value="KOX73493.1"/>
    <property type="molecule type" value="Genomic_DNA"/>
</dbReference>
<feature type="region of interest" description="Disordered" evidence="1">
    <location>
        <begin position="294"/>
        <end position="326"/>
    </location>
</feature>
<evidence type="ECO:0000256" key="1">
    <source>
        <dbReference type="SAM" id="MobiDB-lite"/>
    </source>
</evidence>
<reference evidence="3 4" key="1">
    <citation type="submission" date="2015-07" db="EMBL/GenBank/DDBJ databases">
        <title>The genome of Melipona quadrifasciata.</title>
        <authorList>
            <person name="Pan H."/>
            <person name="Kapheim K."/>
        </authorList>
    </citation>
    <scope>NUCLEOTIDE SEQUENCE [LARGE SCALE GENOMIC DNA]</scope>
    <source>
        <strain evidence="3">0111107301</strain>
        <tissue evidence="3">Whole body</tissue>
    </source>
</reference>
<feature type="domain" description="DUF7044" evidence="2">
    <location>
        <begin position="746"/>
        <end position="794"/>
    </location>
</feature>
<evidence type="ECO:0000313" key="3">
    <source>
        <dbReference type="EMBL" id="KOX73493.1"/>
    </source>
</evidence>
<evidence type="ECO:0000259" key="2">
    <source>
        <dbReference type="Pfam" id="PF23071"/>
    </source>
</evidence>
<feature type="compositionally biased region" description="Basic residues" evidence="1">
    <location>
        <begin position="848"/>
        <end position="857"/>
    </location>
</feature>
<dbReference type="Proteomes" id="UP000053105">
    <property type="component" value="Unassembled WGS sequence"/>
</dbReference>
<dbReference type="Pfam" id="PF23071">
    <property type="entry name" value="DUF7044"/>
    <property type="match status" value="1"/>
</dbReference>
<dbReference type="InterPro" id="IPR055472">
    <property type="entry name" value="DUF7044"/>
</dbReference>
<accession>A0A0M9A0N8</accession>
<sequence length="972" mass="109691">MKTFESIENKLPDNATPTRARNPYFDIRDLNSKFLRSITELKTIENYETLLILLSVKFRKREIVQQVLESHCKGVTSVSCNDLLFGVKNLSLKNSRMGKSRRNILKGSSSFTVDACLPPLSRVESITGLACPPLGIRRARFPLRSCASIPCLKAGIEASGSLRPGDKFSIPMGGLRTNYCYERIVWRQWNGTMIKLTSTAIKRIYKLRADVSTKQNHLSHNVSSSNTEISSLAQLETIARPQKLSDATRLIAAAASKNVDYSQKARLTMGHQFSIPDSHAENVTSPTLWFKEKVPTSTNKIERTKPEDPTNVQQKYRDPTNPKTRNVQTANPAAIRFEDEVAISADLLSAAAFVHPWCIACRFEPSLSTEARRLGERHFRGRAGGRPGEFSGWKVRSSKLVNGMDSPWDNDVKIVVDDDIHNKRRGPSRRGHRERRPMAVNRIDMRHPRLKGSAVVLKNQDEACRLASRYNGNSLDLPPVPFYTQNHTVQPLHIHKFFFEKDYPYPTIKPNDSTHISTGSLLFYGRMKNEVRLLELSLGCAAICTLARMGRNDDTWGSGAPGCPPRGLNGEHSDNFITIKTIIILCPFVDQALQAFVQNFKIICAKLLLPLLLSSSCKKTFETNNAVERYATEEIRPKGEIGSWWLVSLEMLDGTLILCAVATGTPDTEYRNTPLRFRSERFKSDPKCNLASPGMLSKSSFSVKFALESYVAENEPGSSTIDKDFYKLVGRQSFQQGAGTGDDCTGCEFPAQWNGHWFQSGNEGLVTVNGSMMTSKGRCIETKDDKFLIQDTRELDSRVISLPISELLFSRTWLGEKAKKKKKTKKQKEEEEEEKEEEKNGKTTSKEMKKKGRRRMSSRVAKSEHGGAGSKLRIKKPYILCTKRSNCRTLAIVIRLQCIVIPKENYTKPARWSCKLKDEKINSINSTFNAKITRFQPEFLPAWGEARSQKMSSITYYESSYYPSKIRSYTLE</sequence>
<gene>
    <name evidence="3" type="ORF">WN51_14539</name>
</gene>
<proteinExistence type="predicted"/>
<name>A0A0M9A0N8_9HYME</name>
<organism evidence="3 4">
    <name type="scientific">Melipona quadrifasciata</name>
    <dbReference type="NCBI Taxonomy" id="166423"/>
    <lineage>
        <taxon>Eukaryota</taxon>
        <taxon>Metazoa</taxon>
        <taxon>Ecdysozoa</taxon>
        <taxon>Arthropoda</taxon>
        <taxon>Hexapoda</taxon>
        <taxon>Insecta</taxon>
        <taxon>Pterygota</taxon>
        <taxon>Neoptera</taxon>
        <taxon>Endopterygota</taxon>
        <taxon>Hymenoptera</taxon>
        <taxon>Apocrita</taxon>
        <taxon>Aculeata</taxon>
        <taxon>Apoidea</taxon>
        <taxon>Anthophila</taxon>
        <taxon>Apidae</taxon>
        <taxon>Melipona</taxon>
    </lineage>
</organism>
<feature type="compositionally biased region" description="Basic and acidic residues" evidence="1">
    <location>
        <begin position="837"/>
        <end position="847"/>
    </location>
</feature>
<dbReference type="AlphaFoldDB" id="A0A0M9A0N8"/>